<dbReference type="PROSITE" id="PS50949">
    <property type="entry name" value="HTH_GNTR"/>
    <property type="match status" value="1"/>
</dbReference>
<dbReference type="InterPro" id="IPR008920">
    <property type="entry name" value="TF_FadR/GntR_C"/>
</dbReference>
<dbReference type="EMBL" id="DWWU01000029">
    <property type="protein sequence ID" value="HJC15525.1"/>
    <property type="molecule type" value="Genomic_DNA"/>
</dbReference>
<dbReference type="InterPro" id="IPR011711">
    <property type="entry name" value="GntR_C"/>
</dbReference>
<sequence>MIHSDEKNLPEKLSDDIVSYILEEKLQPGDRLPNESVLAEKLGAGRSSVREAVKLLASRNIVTVRQGSGTYVSASPGVVEDPLGFTFIGDKRKLAADLLEIRFLLEPSVAAWAAARAEEEDIRRIRKLCDETEQLLKEGKDHTKKDVEFHTAIGISSKNLVVPRLMPVINSAVPLFIDLTKNVLRQETIDTHREITEAIAAHDAARASDAMYLHLVYNRRLIREA</sequence>
<dbReference type="CDD" id="cd07377">
    <property type="entry name" value="WHTH_GntR"/>
    <property type="match status" value="1"/>
</dbReference>
<dbReference type="GO" id="GO:0003677">
    <property type="term" value="F:DNA binding"/>
    <property type="evidence" value="ECO:0007669"/>
    <property type="project" value="UniProtKB-KW"/>
</dbReference>
<dbReference type="SMART" id="SM00345">
    <property type="entry name" value="HTH_GNTR"/>
    <property type="match status" value="1"/>
</dbReference>
<proteinExistence type="predicted"/>
<reference evidence="5" key="2">
    <citation type="submission" date="2021-04" db="EMBL/GenBank/DDBJ databases">
        <authorList>
            <person name="Gilroy R."/>
        </authorList>
    </citation>
    <scope>NUCLEOTIDE SEQUENCE</scope>
    <source>
        <strain evidence="5">CHK185-5351</strain>
    </source>
</reference>
<dbReference type="SUPFAM" id="SSF46785">
    <property type="entry name" value="Winged helix' DNA-binding domain"/>
    <property type="match status" value="1"/>
</dbReference>
<dbReference type="PANTHER" id="PTHR43537:SF5">
    <property type="entry name" value="UXU OPERON TRANSCRIPTIONAL REGULATOR"/>
    <property type="match status" value="1"/>
</dbReference>
<organism evidence="5 6">
    <name type="scientific">Candidatus Fusicatenibacter intestinigallinarum</name>
    <dbReference type="NCBI Taxonomy" id="2838598"/>
    <lineage>
        <taxon>Bacteria</taxon>
        <taxon>Bacillati</taxon>
        <taxon>Bacillota</taxon>
        <taxon>Clostridia</taxon>
        <taxon>Lachnospirales</taxon>
        <taxon>Lachnospiraceae</taxon>
        <taxon>Fusicatenibacter</taxon>
    </lineage>
</organism>
<dbReference type="Proteomes" id="UP000823849">
    <property type="component" value="Unassembled WGS sequence"/>
</dbReference>
<dbReference type="PANTHER" id="PTHR43537">
    <property type="entry name" value="TRANSCRIPTIONAL REGULATOR, GNTR FAMILY"/>
    <property type="match status" value="1"/>
</dbReference>
<feature type="domain" description="HTH gntR-type" evidence="4">
    <location>
        <begin position="7"/>
        <end position="75"/>
    </location>
</feature>
<keyword evidence="3" id="KW-0804">Transcription</keyword>
<dbReference type="Pfam" id="PF07729">
    <property type="entry name" value="FCD"/>
    <property type="match status" value="1"/>
</dbReference>
<dbReference type="Gene3D" id="1.20.120.530">
    <property type="entry name" value="GntR ligand-binding domain-like"/>
    <property type="match status" value="1"/>
</dbReference>
<dbReference type="PRINTS" id="PR00035">
    <property type="entry name" value="HTHGNTR"/>
</dbReference>
<keyword evidence="2" id="KW-0238">DNA-binding</keyword>
<evidence type="ECO:0000256" key="1">
    <source>
        <dbReference type="ARBA" id="ARBA00023015"/>
    </source>
</evidence>
<evidence type="ECO:0000313" key="6">
    <source>
        <dbReference type="Proteomes" id="UP000823849"/>
    </source>
</evidence>
<evidence type="ECO:0000256" key="2">
    <source>
        <dbReference type="ARBA" id="ARBA00023125"/>
    </source>
</evidence>
<dbReference type="InterPro" id="IPR000524">
    <property type="entry name" value="Tscrpt_reg_HTH_GntR"/>
</dbReference>
<evidence type="ECO:0000259" key="4">
    <source>
        <dbReference type="PROSITE" id="PS50949"/>
    </source>
</evidence>
<dbReference type="Pfam" id="PF00392">
    <property type="entry name" value="GntR"/>
    <property type="match status" value="1"/>
</dbReference>
<dbReference type="Gene3D" id="1.10.10.10">
    <property type="entry name" value="Winged helix-like DNA-binding domain superfamily/Winged helix DNA-binding domain"/>
    <property type="match status" value="1"/>
</dbReference>
<keyword evidence="1" id="KW-0805">Transcription regulation</keyword>
<evidence type="ECO:0000313" key="5">
    <source>
        <dbReference type="EMBL" id="HJC15525.1"/>
    </source>
</evidence>
<dbReference type="InterPro" id="IPR036390">
    <property type="entry name" value="WH_DNA-bd_sf"/>
</dbReference>
<accession>A0A9D2NA53</accession>
<dbReference type="SUPFAM" id="SSF48008">
    <property type="entry name" value="GntR ligand-binding domain-like"/>
    <property type="match status" value="1"/>
</dbReference>
<dbReference type="InterPro" id="IPR036388">
    <property type="entry name" value="WH-like_DNA-bd_sf"/>
</dbReference>
<reference evidence="5" key="1">
    <citation type="journal article" date="2021" name="PeerJ">
        <title>Extensive microbial diversity within the chicken gut microbiome revealed by metagenomics and culture.</title>
        <authorList>
            <person name="Gilroy R."/>
            <person name="Ravi A."/>
            <person name="Getino M."/>
            <person name="Pursley I."/>
            <person name="Horton D.L."/>
            <person name="Alikhan N.F."/>
            <person name="Baker D."/>
            <person name="Gharbi K."/>
            <person name="Hall N."/>
            <person name="Watson M."/>
            <person name="Adriaenssens E.M."/>
            <person name="Foster-Nyarko E."/>
            <person name="Jarju S."/>
            <person name="Secka A."/>
            <person name="Antonio M."/>
            <person name="Oren A."/>
            <person name="Chaudhuri R.R."/>
            <person name="La Ragione R."/>
            <person name="Hildebrand F."/>
            <person name="Pallen M.J."/>
        </authorList>
    </citation>
    <scope>NUCLEOTIDE SEQUENCE</scope>
    <source>
        <strain evidence="5">CHK185-5351</strain>
    </source>
</reference>
<comment type="caution">
    <text evidence="5">The sequence shown here is derived from an EMBL/GenBank/DDBJ whole genome shotgun (WGS) entry which is preliminary data.</text>
</comment>
<dbReference type="GO" id="GO:0003700">
    <property type="term" value="F:DNA-binding transcription factor activity"/>
    <property type="evidence" value="ECO:0007669"/>
    <property type="project" value="InterPro"/>
</dbReference>
<name>A0A9D2NA53_9FIRM</name>
<evidence type="ECO:0000256" key="3">
    <source>
        <dbReference type="ARBA" id="ARBA00023163"/>
    </source>
</evidence>
<gene>
    <name evidence="5" type="ORF">H9705_06830</name>
</gene>
<dbReference type="SMART" id="SM00895">
    <property type="entry name" value="FCD"/>
    <property type="match status" value="1"/>
</dbReference>
<protein>
    <submittedName>
        <fullName evidence="5">FCD domain-containing protein</fullName>
    </submittedName>
</protein>
<dbReference type="AlphaFoldDB" id="A0A9D2NA53"/>